<keyword evidence="8" id="KW-0479">Metal-binding</keyword>
<comment type="cofactor">
    <cofactor evidence="1 17">
        <name>Mn(2+)</name>
        <dbReference type="ChEBI" id="CHEBI:29035"/>
    </cofactor>
</comment>
<protein>
    <recommendedName>
        <fullName evidence="17">Polypeptide N-acetylgalactosaminyltransferase</fullName>
        <ecNumber evidence="17">2.4.1.-</ecNumber>
    </recommendedName>
    <alternativeName>
        <fullName evidence="17">Protein-UDP acetylgalactosaminyltransferase</fullName>
    </alternativeName>
</protein>
<dbReference type="GO" id="GO:0006493">
    <property type="term" value="P:protein O-linked glycosylation"/>
    <property type="evidence" value="ECO:0007669"/>
    <property type="project" value="TreeGrafter"/>
</dbReference>
<evidence type="ECO:0000256" key="17">
    <source>
        <dbReference type="RuleBase" id="RU361242"/>
    </source>
</evidence>
<dbReference type="GO" id="GO:0046872">
    <property type="term" value="F:metal ion binding"/>
    <property type="evidence" value="ECO:0007669"/>
    <property type="project" value="UniProtKB-KW"/>
</dbReference>
<keyword evidence="16 17" id="KW-0464">Manganese</keyword>
<dbReference type="SUPFAM" id="SSF53448">
    <property type="entry name" value="Nucleotide-diphospho-sugar transferases"/>
    <property type="match status" value="1"/>
</dbReference>
<evidence type="ECO:0000256" key="4">
    <source>
        <dbReference type="ARBA" id="ARBA00005680"/>
    </source>
</evidence>
<comment type="subcellular location">
    <subcellularLocation>
        <location evidence="2 17">Golgi apparatus membrane</location>
        <topology evidence="2 17">Single-pass type II membrane protein</topology>
    </subcellularLocation>
</comment>
<keyword evidence="14 17" id="KW-1015">Disulfide bond</keyword>
<evidence type="ECO:0000256" key="11">
    <source>
        <dbReference type="ARBA" id="ARBA00022989"/>
    </source>
</evidence>
<dbReference type="STRING" id="2018661.A0A2A2L8L9"/>
<dbReference type="CDD" id="cd02510">
    <property type="entry name" value="pp-GalNAc-T"/>
    <property type="match status" value="1"/>
</dbReference>
<dbReference type="SUPFAM" id="SSF50370">
    <property type="entry name" value="Ricin B-like lectins"/>
    <property type="match status" value="1"/>
</dbReference>
<dbReference type="GO" id="GO:0000139">
    <property type="term" value="C:Golgi membrane"/>
    <property type="evidence" value="ECO:0007669"/>
    <property type="project" value="UniProtKB-SubCell"/>
</dbReference>
<dbReference type="InterPro" id="IPR000772">
    <property type="entry name" value="Ricin_B_lectin"/>
</dbReference>
<organism evidence="19 20">
    <name type="scientific">Diploscapter pachys</name>
    <dbReference type="NCBI Taxonomy" id="2018661"/>
    <lineage>
        <taxon>Eukaryota</taxon>
        <taxon>Metazoa</taxon>
        <taxon>Ecdysozoa</taxon>
        <taxon>Nematoda</taxon>
        <taxon>Chromadorea</taxon>
        <taxon>Rhabditida</taxon>
        <taxon>Rhabditina</taxon>
        <taxon>Rhabditomorpha</taxon>
        <taxon>Rhabditoidea</taxon>
        <taxon>Rhabditidae</taxon>
        <taxon>Diploscapter</taxon>
    </lineage>
</organism>
<dbReference type="GO" id="GO:0030246">
    <property type="term" value="F:carbohydrate binding"/>
    <property type="evidence" value="ECO:0007669"/>
    <property type="project" value="UniProtKB-KW"/>
</dbReference>
<keyword evidence="9 17" id="KW-0430">Lectin</keyword>
<evidence type="ECO:0000256" key="14">
    <source>
        <dbReference type="ARBA" id="ARBA00023157"/>
    </source>
</evidence>
<evidence type="ECO:0000256" key="6">
    <source>
        <dbReference type="ARBA" id="ARBA00022679"/>
    </source>
</evidence>
<accession>A0A2A2L8L9</accession>
<keyword evidence="12 17" id="KW-0333">Golgi apparatus</keyword>
<keyword evidence="13" id="KW-0472">Membrane</keyword>
<name>A0A2A2L8L9_9BILA</name>
<evidence type="ECO:0000256" key="12">
    <source>
        <dbReference type="ARBA" id="ARBA00023034"/>
    </source>
</evidence>
<dbReference type="EC" id="2.4.1.-" evidence="17"/>
<dbReference type="Pfam" id="PF00535">
    <property type="entry name" value="Glycos_transf_2"/>
    <property type="match status" value="1"/>
</dbReference>
<proteinExistence type="inferred from homology"/>
<dbReference type="OrthoDB" id="6119243at2759"/>
<dbReference type="AlphaFoldDB" id="A0A2A2L8L9"/>
<dbReference type="PANTHER" id="PTHR11675">
    <property type="entry name" value="N-ACETYLGALACTOSAMINYLTRANSFERASE"/>
    <property type="match status" value="1"/>
</dbReference>
<evidence type="ECO:0000256" key="7">
    <source>
        <dbReference type="ARBA" id="ARBA00022692"/>
    </source>
</evidence>
<keyword evidence="11" id="KW-1133">Transmembrane helix</keyword>
<evidence type="ECO:0000256" key="5">
    <source>
        <dbReference type="ARBA" id="ARBA00022676"/>
    </source>
</evidence>
<keyword evidence="15" id="KW-0325">Glycoprotein</keyword>
<evidence type="ECO:0000256" key="13">
    <source>
        <dbReference type="ARBA" id="ARBA00023136"/>
    </source>
</evidence>
<dbReference type="PANTHER" id="PTHR11675:SF43">
    <property type="entry name" value="POLYPEPTIDE N-ACETYLGALACTOSAMINYLTRANSFERASE 1"/>
    <property type="match status" value="1"/>
</dbReference>
<evidence type="ECO:0000256" key="10">
    <source>
        <dbReference type="ARBA" id="ARBA00022968"/>
    </source>
</evidence>
<evidence type="ECO:0000313" key="19">
    <source>
        <dbReference type="EMBL" id="PAV82512.1"/>
    </source>
</evidence>
<dbReference type="InterPro" id="IPR045885">
    <property type="entry name" value="GalNAc-T"/>
</dbReference>
<dbReference type="InterPro" id="IPR001173">
    <property type="entry name" value="Glyco_trans_2-like"/>
</dbReference>
<reference evidence="19 20" key="1">
    <citation type="journal article" date="2017" name="Curr. Biol.">
        <title>Genome architecture and evolution of a unichromosomal asexual nematode.</title>
        <authorList>
            <person name="Fradin H."/>
            <person name="Zegar C."/>
            <person name="Gutwein M."/>
            <person name="Lucas J."/>
            <person name="Kovtun M."/>
            <person name="Corcoran D."/>
            <person name="Baugh L.R."/>
            <person name="Kiontke K."/>
            <person name="Gunsalus K."/>
            <person name="Fitch D.H."/>
            <person name="Piano F."/>
        </authorList>
    </citation>
    <scope>NUCLEOTIDE SEQUENCE [LARGE SCALE GENOMIC DNA]</scope>
    <source>
        <strain evidence="19">PF1309</strain>
    </source>
</reference>
<keyword evidence="5 17" id="KW-0328">Glycosyltransferase</keyword>
<sequence length="663" mass="75819">MSRLATVEARPPDVLLLELRRFLGLRPCLALVRLEHSRYETRLLLAHAFVLLLSDLERLHIPCQVFDSGSSFGEHLSTELFGFAAGRKDQRQQQVTLFLGTTDHIQLTYFCLTLQFVQEILHRLPLGLFEMEQLDAFRQFQLLRHVVRTKQLQQFIVTQVLRVLAFDAHGASYFRVGLLADLCQCRSHLCLVFVKTKIVHKHFQETLVRCPILWRKASVVIIFTDEAWTPLMRTVHSVVNRSPPELLKEVVLLDDNSQREELKGHLDEYIKRFGGLVKLVRKTVRHGLIRAKLAGAKEATGQVVVFLDSHCEATTGWLEPLVARIAEKRTAILCPMIDSIAAETMAYHGDPYATAVGGFSWALHFTWESMSQKEQQRRKSPTDHIRSPTMAGGLLAADKEYFFAVGGYDEEMDIWGGENLEISFRAWTCGGSIEFIPCSHVGHIFRAGHPYNMTGRNNNKDVHGTNSKRLAEVWMDDYKRLYYMHRSDLKDKDVGDLTSRKELREKLKCKPFKWYLDNVISGKFVFDENVQAYGTLYTFVDGYRMCIDTLQKDEKMSHTLGVFPCQGKGSAPQQMSLSNEGHLRRETNCAQAMVGRDQERGTVMMTHCHGGSDKWTYEGQLLRNTRSGLCLSTDGLKQSDDVIVTNCDSRNDHQKWRFVDPNK</sequence>
<comment type="similarity">
    <text evidence="4 17">Belongs to the glycosyltransferase 2 family. GalNAc-T subfamily.</text>
</comment>
<dbReference type="FunFam" id="3.90.550.10:FF:000021">
    <property type="entry name" value="Polypeptide N-acetylgalactosaminyltransferase"/>
    <property type="match status" value="1"/>
</dbReference>
<evidence type="ECO:0000313" key="20">
    <source>
        <dbReference type="Proteomes" id="UP000218231"/>
    </source>
</evidence>
<evidence type="ECO:0000256" key="1">
    <source>
        <dbReference type="ARBA" id="ARBA00001936"/>
    </source>
</evidence>
<evidence type="ECO:0000256" key="15">
    <source>
        <dbReference type="ARBA" id="ARBA00023180"/>
    </source>
</evidence>
<gene>
    <name evidence="19" type="ORF">WR25_19770</name>
</gene>
<evidence type="ECO:0000259" key="18">
    <source>
        <dbReference type="SMART" id="SM00458"/>
    </source>
</evidence>
<evidence type="ECO:0000256" key="9">
    <source>
        <dbReference type="ARBA" id="ARBA00022734"/>
    </source>
</evidence>
<dbReference type="EMBL" id="LIAE01007044">
    <property type="protein sequence ID" value="PAV82512.1"/>
    <property type="molecule type" value="Genomic_DNA"/>
</dbReference>
<dbReference type="Gene3D" id="3.90.550.10">
    <property type="entry name" value="Spore Coat Polysaccharide Biosynthesis Protein SpsA, Chain A"/>
    <property type="match status" value="1"/>
</dbReference>
<keyword evidence="7" id="KW-0812">Transmembrane</keyword>
<evidence type="ECO:0000256" key="2">
    <source>
        <dbReference type="ARBA" id="ARBA00004323"/>
    </source>
</evidence>
<evidence type="ECO:0000256" key="8">
    <source>
        <dbReference type="ARBA" id="ARBA00022723"/>
    </source>
</evidence>
<keyword evidence="10" id="KW-0735">Signal-anchor</keyword>
<dbReference type="UniPathway" id="UPA00378"/>
<keyword evidence="20" id="KW-1185">Reference proteome</keyword>
<dbReference type="GO" id="GO:0004653">
    <property type="term" value="F:polypeptide N-acetylgalactosaminyltransferase activity"/>
    <property type="evidence" value="ECO:0007669"/>
    <property type="project" value="UniProtKB-ARBA"/>
</dbReference>
<dbReference type="InterPro" id="IPR029044">
    <property type="entry name" value="Nucleotide-diphossugar_trans"/>
</dbReference>
<keyword evidence="6 17" id="KW-0808">Transferase</keyword>
<dbReference type="Pfam" id="PF00652">
    <property type="entry name" value="Ricin_B_lectin"/>
    <property type="match status" value="1"/>
</dbReference>
<dbReference type="PROSITE" id="PS50231">
    <property type="entry name" value="RICIN_B_LECTIN"/>
    <property type="match status" value="1"/>
</dbReference>
<dbReference type="SMART" id="SM00458">
    <property type="entry name" value="RICIN"/>
    <property type="match status" value="1"/>
</dbReference>
<feature type="domain" description="Ricin B lectin" evidence="18">
    <location>
        <begin position="533"/>
        <end position="659"/>
    </location>
</feature>
<comment type="caution">
    <text evidence="19">The sequence shown here is derived from an EMBL/GenBank/DDBJ whole genome shotgun (WGS) entry which is preliminary data.</text>
</comment>
<evidence type="ECO:0000256" key="16">
    <source>
        <dbReference type="ARBA" id="ARBA00023211"/>
    </source>
</evidence>
<comment type="pathway">
    <text evidence="3 17">Protein modification; protein glycosylation.</text>
</comment>
<evidence type="ECO:0000256" key="3">
    <source>
        <dbReference type="ARBA" id="ARBA00004922"/>
    </source>
</evidence>
<dbReference type="Proteomes" id="UP000218231">
    <property type="component" value="Unassembled WGS sequence"/>
</dbReference>
<dbReference type="Gene3D" id="2.80.10.50">
    <property type="match status" value="1"/>
</dbReference>
<dbReference type="InterPro" id="IPR035992">
    <property type="entry name" value="Ricin_B-like_lectins"/>
</dbReference>